<protein>
    <recommendedName>
        <fullName evidence="4">Lipoprotein</fullName>
    </recommendedName>
</protein>
<organism evidence="2 3">
    <name type="scientific">Candidatus Avoscillospira stercoripullorum</name>
    <dbReference type="NCBI Taxonomy" id="2840709"/>
    <lineage>
        <taxon>Bacteria</taxon>
        <taxon>Bacillati</taxon>
        <taxon>Bacillota</taxon>
        <taxon>Clostridia</taxon>
        <taxon>Eubacteriales</taxon>
        <taxon>Oscillospiraceae</taxon>
        <taxon>Oscillospiraceae incertae sedis</taxon>
        <taxon>Candidatus Avoscillospira</taxon>
    </lineage>
</organism>
<feature type="chain" id="PRO_5038963111" description="Lipoprotein" evidence="1">
    <location>
        <begin position="22"/>
        <end position="410"/>
    </location>
</feature>
<dbReference type="EMBL" id="DVGD01000019">
    <property type="protein sequence ID" value="HIR08907.1"/>
    <property type="molecule type" value="Genomic_DNA"/>
</dbReference>
<evidence type="ECO:0008006" key="4">
    <source>
        <dbReference type="Google" id="ProtNLM"/>
    </source>
</evidence>
<evidence type="ECO:0000313" key="2">
    <source>
        <dbReference type="EMBL" id="HIR08907.1"/>
    </source>
</evidence>
<evidence type="ECO:0000256" key="1">
    <source>
        <dbReference type="SAM" id="SignalP"/>
    </source>
</evidence>
<dbReference type="AlphaFoldDB" id="A0A9D1D6E7"/>
<evidence type="ECO:0000313" key="3">
    <source>
        <dbReference type="Proteomes" id="UP000824258"/>
    </source>
</evidence>
<accession>A0A9D1D6E7</accession>
<comment type="caution">
    <text evidence="2">The sequence shown here is derived from an EMBL/GenBank/DDBJ whole genome shotgun (WGS) entry which is preliminary data.</text>
</comment>
<feature type="signal peptide" evidence="1">
    <location>
        <begin position="1"/>
        <end position="21"/>
    </location>
</feature>
<keyword evidence="1" id="KW-0732">Signal</keyword>
<reference evidence="2" key="1">
    <citation type="submission" date="2020-10" db="EMBL/GenBank/DDBJ databases">
        <authorList>
            <person name="Gilroy R."/>
        </authorList>
    </citation>
    <scope>NUCLEOTIDE SEQUENCE</scope>
    <source>
        <strain evidence="2">ChiHjej9B8-7071</strain>
    </source>
</reference>
<sequence length="410" mass="45461">MKKRMLSMLLLILLVLSGCKSDPPAPTDQPWALEVEYGDSGVTAAAWDYTWNYPDGETGQTQKAEVEEADPLALLSAIPFVNRSKTGKLNLRFAVEPDSLEIACYTNADGYGEAVSVEASGSKNTIPVPTEDGSYLFQITASWNQGEDVTAWGDCTYYFRYLPEGDTGEQTGEISLYRILKLTPDELFGVEVFHNGLSQQKTCRTTDDKAVVLDFLKNNLATDFVQVKTPSLEAEFVLRLAVTDGSQLTLGYIPLDGTACLLLGGVPYEAGVMDMEQLWSAIQADPVSLAEQAPEDTLETSEEDPGAALGDNFVHGYLRALDDAVTLDQMKWIDDSEDPNGYRLEAGELGKEYPLADDCTFWILQDHRSPYCRVAQETLWDWAQTTGWDVLFRFYLENGEVVAIIEQFRP</sequence>
<dbReference type="Proteomes" id="UP000824258">
    <property type="component" value="Unassembled WGS sequence"/>
</dbReference>
<reference evidence="2" key="2">
    <citation type="journal article" date="2021" name="PeerJ">
        <title>Extensive microbial diversity within the chicken gut microbiome revealed by metagenomics and culture.</title>
        <authorList>
            <person name="Gilroy R."/>
            <person name="Ravi A."/>
            <person name="Getino M."/>
            <person name="Pursley I."/>
            <person name="Horton D.L."/>
            <person name="Alikhan N.F."/>
            <person name="Baker D."/>
            <person name="Gharbi K."/>
            <person name="Hall N."/>
            <person name="Watson M."/>
            <person name="Adriaenssens E.M."/>
            <person name="Foster-Nyarko E."/>
            <person name="Jarju S."/>
            <person name="Secka A."/>
            <person name="Antonio M."/>
            <person name="Oren A."/>
            <person name="Chaudhuri R.R."/>
            <person name="La Ragione R."/>
            <person name="Hildebrand F."/>
            <person name="Pallen M.J."/>
        </authorList>
    </citation>
    <scope>NUCLEOTIDE SEQUENCE</scope>
    <source>
        <strain evidence="2">ChiHjej9B8-7071</strain>
    </source>
</reference>
<dbReference type="PROSITE" id="PS51257">
    <property type="entry name" value="PROKAR_LIPOPROTEIN"/>
    <property type="match status" value="1"/>
</dbReference>
<name>A0A9D1D6E7_9FIRM</name>
<proteinExistence type="predicted"/>
<gene>
    <name evidence="2" type="ORF">IAA70_00725</name>
</gene>